<reference evidence="1 2" key="1">
    <citation type="submission" date="2012-12" db="EMBL/GenBank/DDBJ databases">
        <title>The Genome Sequence of Bacillus cereus VD133.</title>
        <authorList>
            <consortium name="The Broad Institute Genome Sequencing Platform"/>
            <consortium name="The Broad Institute Genome Sequencing Center for Infectious Disease"/>
            <person name="Feldgarden M."/>
            <person name="Van der Auwera G.A."/>
            <person name="Mahillon J."/>
            <person name="Duprez V."/>
            <person name="Timmery S."/>
            <person name="Mattelet C."/>
            <person name="Dierick K."/>
            <person name="Sun M."/>
            <person name="Yu Z."/>
            <person name="Zhu L."/>
            <person name="Hu X."/>
            <person name="Shank E.B."/>
            <person name="Swiecicka I."/>
            <person name="Hansen B.M."/>
            <person name="Andrup L."/>
            <person name="Walker B."/>
            <person name="Young S.K."/>
            <person name="Zeng Q."/>
            <person name="Gargeya S."/>
            <person name="Fitzgerald M."/>
            <person name="Haas B."/>
            <person name="Abouelleil A."/>
            <person name="Alvarado L."/>
            <person name="Arachchi H.M."/>
            <person name="Berlin A.M."/>
            <person name="Chapman S.B."/>
            <person name="Dewar J."/>
            <person name="Goldberg J."/>
            <person name="Griggs A."/>
            <person name="Gujja S."/>
            <person name="Hansen M."/>
            <person name="Howarth C."/>
            <person name="Imamovic A."/>
            <person name="Larimer J."/>
            <person name="McCowan C."/>
            <person name="Murphy C."/>
            <person name="Neiman D."/>
            <person name="Pearson M."/>
            <person name="Priest M."/>
            <person name="Roberts A."/>
            <person name="Saif S."/>
            <person name="Shea T."/>
            <person name="Sisk P."/>
            <person name="Sykes S."/>
            <person name="Wortman J."/>
            <person name="Nusbaum C."/>
            <person name="Birren B."/>
        </authorList>
    </citation>
    <scope>NUCLEOTIDE SEQUENCE [LARGE SCALE GENOMIC DNA]</scope>
    <source>
        <strain evidence="1 2">VD133</strain>
    </source>
</reference>
<organism evidence="1 2">
    <name type="scientific">Bacillus cereus VD133</name>
    <dbReference type="NCBI Taxonomy" id="1053233"/>
    <lineage>
        <taxon>Bacteria</taxon>
        <taxon>Bacillati</taxon>
        <taxon>Bacillota</taxon>
        <taxon>Bacilli</taxon>
        <taxon>Bacillales</taxon>
        <taxon>Bacillaceae</taxon>
        <taxon>Bacillus</taxon>
        <taxon>Bacillus cereus group</taxon>
    </lineage>
</organism>
<protein>
    <submittedName>
        <fullName evidence="1">Uncharacterized protein</fullName>
    </submittedName>
</protein>
<comment type="caution">
    <text evidence="1">The sequence shown here is derived from an EMBL/GenBank/DDBJ whole genome shotgun (WGS) entry which is preliminary data.</text>
</comment>
<sequence length="35" mass="4282">MKFEDIVTVRIERNLSRENERSNQILVAYLFVNHF</sequence>
<dbReference type="AlphaFoldDB" id="A0A9W5PX63"/>
<dbReference type="Proteomes" id="UP000014018">
    <property type="component" value="Unassembled WGS sequence"/>
</dbReference>
<gene>
    <name evidence="1" type="ORF">IIU_00217</name>
</gene>
<proteinExistence type="predicted"/>
<dbReference type="EMBL" id="AHFB01000001">
    <property type="protein sequence ID" value="EOO42072.1"/>
    <property type="molecule type" value="Genomic_DNA"/>
</dbReference>
<evidence type="ECO:0000313" key="2">
    <source>
        <dbReference type="Proteomes" id="UP000014018"/>
    </source>
</evidence>
<evidence type="ECO:0000313" key="1">
    <source>
        <dbReference type="EMBL" id="EOO42072.1"/>
    </source>
</evidence>
<accession>A0A9W5PX63</accession>
<name>A0A9W5PX63_BACCE</name>